<feature type="transmembrane region" description="Helical" evidence="5">
    <location>
        <begin position="105"/>
        <end position="124"/>
    </location>
</feature>
<evidence type="ECO:0000256" key="1">
    <source>
        <dbReference type="ARBA" id="ARBA00004141"/>
    </source>
</evidence>
<feature type="transmembrane region" description="Helical" evidence="5">
    <location>
        <begin position="205"/>
        <end position="225"/>
    </location>
</feature>
<keyword evidence="5" id="KW-1003">Cell membrane</keyword>
<name>A0A5D3WHZ2_9BACT</name>
<evidence type="ECO:0000313" key="6">
    <source>
        <dbReference type="EMBL" id="TYO97706.1"/>
    </source>
</evidence>
<sequence>MNMHLLVGTLGLVSGFLSGLLGIGGGIVMAPLLLYVPPWLGLPAFSMREVAGLTIIQGLTACLSGVLVHRKFHFVSGRLAAWMGSTIFVAALTGGAAADRIANQLLLAVFAILALAAAVLILVPTAEDSERPNVEQVTFSRLRAVTIAGGVGFLGGLVGQGGSFILIPLMTSFLQIPTRIAIGSNLAIILLSSLAAFLGKALTGQILWSLVPALVLAVVPATFAGGQLSRRLPVGKLRLLLAVCIAVAAIRISLSALTFCLE</sequence>
<reference evidence="6 7" key="1">
    <citation type="submission" date="2019-07" db="EMBL/GenBank/DDBJ databases">
        <title>Genomic Encyclopedia of Type Strains, Phase IV (KMG-IV): sequencing the most valuable type-strain genomes for metagenomic binning, comparative biology and taxonomic classification.</title>
        <authorList>
            <person name="Goeker M."/>
        </authorList>
    </citation>
    <scope>NUCLEOTIDE SEQUENCE [LARGE SCALE GENOMIC DNA]</scope>
    <source>
        <strain evidence="6 7">SS015</strain>
    </source>
</reference>
<feature type="transmembrane region" description="Helical" evidence="5">
    <location>
        <begin position="48"/>
        <end position="67"/>
    </location>
</feature>
<evidence type="ECO:0000256" key="5">
    <source>
        <dbReference type="RuleBase" id="RU363041"/>
    </source>
</evidence>
<dbReference type="PANTHER" id="PTHR43701:SF13">
    <property type="entry name" value="MEMBRANE TRANSPORTER PROTEIN YRKJ-RELATED"/>
    <property type="match status" value="1"/>
</dbReference>
<evidence type="ECO:0000313" key="7">
    <source>
        <dbReference type="Proteomes" id="UP000324159"/>
    </source>
</evidence>
<dbReference type="AlphaFoldDB" id="A0A5D3WHZ2"/>
<dbReference type="PANTHER" id="PTHR43701">
    <property type="entry name" value="MEMBRANE TRANSPORTER PROTEIN MJ0441-RELATED"/>
    <property type="match status" value="1"/>
</dbReference>
<keyword evidence="4 5" id="KW-0472">Membrane</keyword>
<keyword evidence="7" id="KW-1185">Reference proteome</keyword>
<evidence type="ECO:0000256" key="3">
    <source>
        <dbReference type="ARBA" id="ARBA00022989"/>
    </source>
</evidence>
<dbReference type="OrthoDB" id="9792581at2"/>
<evidence type="ECO:0000256" key="4">
    <source>
        <dbReference type="ARBA" id="ARBA00023136"/>
    </source>
</evidence>
<dbReference type="RefSeq" id="WP_148896349.1">
    <property type="nucleotide sequence ID" value="NZ_VNIB01000009.1"/>
</dbReference>
<feature type="transmembrane region" description="Helical" evidence="5">
    <location>
        <begin position="79"/>
        <end position="98"/>
    </location>
</feature>
<dbReference type="InterPro" id="IPR002781">
    <property type="entry name" value="TM_pro_TauE-like"/>
</dbReference>
<comment type="caution">
    <text evidence="6">The sequence shown here is derived from an EMBL/GenBank/DDBJ whole genome shotgun (WGS) entry which is preliminary data.</text>
</comment>
<comment type="subcellular location">
    <subcellularLocation>
        <location evidence="5">Cell membrane</location>
        <topology evidence="5">Multi-pass membrane protein</topology>
    </subcellularLocation>
    <subcellularLocation>
        <location evidence="1">Membrane</location>
        <topology evidence="1">Multi-pass membrane protein</topology>
    </subcellularLocation>
</comment>
<dbReference type="InterPro" id="IPR051598">
    <property type="entry name" value="TSUP/Inactive_protease-like"/>
</dbReference>
<feature type="transmembrane region" description="Helical" evidence="5">
    <location>
        <begin position="144"/>
        <end position="168"/>
    </location>
</feature>
<keyword evidence="3 5" id="KW-1133">Transmembrane helix</keyword>
<feature type="transmembrane region" description="Helical" evidence="5">
    <location>
        <begin position="12"/>
        <end position="36"/>
    </location>
</feature>
<organism evidence="6 7">
    <name type="scientific">Geothermobacter ehrlichii</name>
    <dbReference type="NCBI Taxonomy" id="213224"/>
    <lineage>
        <taxon>Bacteria</taxon>
        <taxon>Pseudomonadati</taxon>
        <taxon>Thermodesulfobacteriota</taxon>
        <taxon>Desulfuromonadia</taxon>
        <taxon>Desulfuromonadales</taxon>
        <taxon>Geothermobacteraceae</taxon>
        <taxon>Geothermobacter</taxon>
    </lineage>
</organism>
<dbReference type="Proteomes" id="UP000324159">
    <property type="component" value="Unassembled WGS sequence"/>
</dbReference>
<protein>
    <recommendedName>
        <fullName evidence="5">Probable membrane transporter protein</fullName>
    </recommendedName>
</protein>
<gene>
    <name evidence="6" type="ORF">EDC39_109110</name>
</gene>
<comment type="similarity">
    <text evidence="5">Belongs to the 4-toluene sulfonate uptake permease (TSUP) (TC 2.A.102) family.</text>
</comment>
<dbReference type="EMBL" id="VNIB01000009">
    <property type="protein sequence ID" value="TYO97706.1"/>
    <property type="molecule type" value="Genomic_DNA"/>
</dbReference>
<evidence type="ECO:0000256" key="2">
    <source>
        <dbReference type="ARBA" id="ARBA00022692"/>
    </source>
</evidence>
<dbReference type="GO" id="GO:0005886">
    <property type="term" value="C:plasma membrane"/>
    <property type="evidence" value="ECO:0007669"/>
    <property type="project" value="UniProtKB-SubCell"/>
</dbReference>
<proteinExistence type="inferred from homology"/>
<feature type="transmembrane region" description="Helical" evidence="5">
    <location>
        <begin position="237"/>
        <end position="259"/>
    </location>
</feature>
<accession>A0A5D3WHZ2</accession>
<feature type="transmembrane region" description="Helical" evidence="5">
    <location>
        <begin position="180"/>
        <end position="199"/>
    </location>
</feature>
<keyword evidence="2 5" id="KW-0812">Transmembrane</keyword>
<dbReference type="Pfam" id="PF01925">
    <property type="entry name" value="TauE"/>
    <property type="match status" value="1"/>
</dbReference>